<proteinExistence type="predicted"/>
<gene>
    <name evidence="1" type="ORF">LCGC14_2361570</name>
</gene>
<dbReference type="SUPFAM" id="SSF46689">
    <property type="entry name" value="Homeodomain-like"/>
    <property type="match status" value="1"/>
</dbReference>
<evidence type="ECO:0008006" key="2">
    <source>
        <dbReference type="Google" id="ProtNLM"/>
    </source>
</evidence>
<dbReference type="AlphaFoldDB" id="A0A0F9F1B7"/>
<dbReference type="EMBL" id="LAZR01034607">
    <property type="protein sequence ID" value="KKL44847.1"/>
    <property type="molecule type" value="Genomic_DNA"/>
</dbReference>
<reference evidence="1" key="1">
    <citation type="journal article" date="2015" name="Nature">
        <title>Complex archaea that bridge the gap between prokaryotes and eukaryotes.</title>
        <authorList>
            <person name="Spang A."/>
            <person name="Saw J.H."/>
            <person name="Jorgensen S.L."/>
            <person name="Zaremba-Niedzwiedzka K."/>
            <person name="Martijn J."/>
            <person name="Lind A.E."/>
            <person name="van Eijk R."/>
            <person name="Schleper C."/>
            <person name="Guy L."/>
            <person name="Ettema T.J."/>
        </authorList>
    </citation>
    <scope>NUCLEOTIDE SEQUENCE</scope>
</reference>
<organism evidence="1">
    <name type="scientific">marine sediment metagenome</name>
    <dbReference type="NCBI Taxonomy" id="412755"/>
    <lineage>
        <taxon>unclassified sequences</taxon>
        <taxon>metagenomes</taxon>
        <taxon>ecological metagenomes</taxon>
    </lineage>
</organism>
<dbReference type="GO" id="GO:0003677">
    <property type="term" value="F:DNA binding"/>
    <property type="evidence" value="ECO:0007669"/>
    <property type="project" value="InterPro"/>
</dbReference>
<dbReference type="Gene3D" id="1.10.10.60">
    <property type="entry name" value="Homeodomain-like"/>
    <property type="match status" value="1"/>
</dbReference>
<evidence type="ECO:0000313" key="1">
    <source>
        <dbReference type="EMBL" id="KKL44847.1"/>
    </source>
</evidence>
<dbReference type="InterPro" id="IPR002514">
    <property type="entry name" value="Transposase_8"/>
</dbReference>
<protein>
    <recommendedName>
        <fullName evidence="2">Transposase IS3/IS911 family protein</fullName>
    </recommendedName>
</protein>
<comment type="caution">
    <text evidence="1">The sequence shown here is derived from an EMBL/GenBank/DDBJ whole genome shotgun (WGS) entry which is preliminary data.</text>
</comment>
<name>A0A0F9F1B7_9ZZZZ</name>
<dbReference type="InterPro" id="IPR009057">
    <property type="entry name" value="Homeodomain-like_sf"/>
</dbReference>
<dbReference type="GO" id="GO:0004803">
    <property type="term" value="F:transposase activity"/>
    <property type="evidence" value="ECO:0007669"/>
    <property type="project" value="InterPro"/>
</dbReference>
<accession>A0A0F9F1B7</accession>
<dbReference type="Pfam" id="PF01527">
    <property type="entry name" value="HTH_Tnp_1"/>
    <property type="match status" value="1"/>
</dbReference>
<sequence>MSSQRKKYSANFKLKAVLKVLKGDKTSSQLAGELGVNPMMLSKWKKHFFEGGAQIFQSNNTDNTSINEQTITELFEQIGRLKMENEWLKKKLKVLS</sequence>
<dbReference type="GO" id="GO:0006313">
    <property type="term" value="P:DNA transposition"/>
    <property type="evidence" value="ECO:0007669"/>
    <property type="project" value="InterPro"/>
</dbReference>